<evidence type="ECO:0000313" key="6">
    <source>
        <dbReference type="Proteomes" id="UP000290848"/>
    </source>
</evidence>
<feature type="domain" description="DUF4959" evidence="2">
    <location>
        <begin position="21"/>
        <end position="122"/>
    </location>
</feature>
<feature type="signal peptide" evidence="1">
    <location>
        <begin position="1"/>
        <end position="23"/>
    </location>
</feature>
<organism evidence="5 6">
    <name type="scientific">Arcticibacter tournemirensis</name>
    <dbReference type="NCBI Taxonomy" id="699437"/>
    <lineage>
        <taxon>Bacteria</taxon>
        <taxon>Pseudomonadati</taxon>
        <taxon>Bacteroidota</taxon>
        <taxon>Sphingobacteriia</taxon>
        <taxon>Sphingobacteriales</taxon>
        <taxon>Sphingobacteriaceae</taxon>
        <taxon>Arcticibacter</taxon>
    </lineage>
</organism>
<comment type="caution">
    <text evidence="5">The sequence shown here is derived from an EMBL/GenBank/DDBJ whole genome shotgun (WGS) entry which is preliminary data.</text>
</comment>
<sequence>MRIILKKYQLLLFVLLLSISACKDALDPEPIRKGDIPGVVENFSSKEIPGGAIITYDVPEGSDLRYVKASYELSDGTARESKSTVYKNTITVEGFAQAGEYDISLTAVAVGEVESKPVIIRVSVGTPPHVMVAASIANEDNFYATFGGINIDYTNTAEGNIVIKVMAKDAQDKWQEIGAEYTRAKKGRVRVRGLDTIEYTFGVYVRDRWNNKSDTIIKKLTPLFESEFDKTLFRHVKLPGDTWERHTGQGRARELPVLWNGLHNQLGDIFQTKPSTVIPQHFTWDMGVKARLSRFIFYPDIPASQNNVYMGGQPSVWELWGSNNPNPDGTFDASWTLVGTFHATKPSGLPLGQVSADDIALARKGEDFEVEGKVEAFRYWRWRTIANWGNVTYVAMSEFTFFGAVEE</sequence>
<dbReference type="InterPro" id="IPR032164">
    <property type="entry name" value="DUF5000"/>
</dbReference>
<dbReference type="Proteomes" id="UP000290848">
    <property type="component" value="Unassembled WGS sequence"/>
</dbReference>
<evidence type="ECO:0000259" key="2">
    <source>
        <dbReference type="Pfam" id="PF16323"/>
    </source>
</evidence>
<dbReference type="InterPro" id="IPR033431">
    <property type="entry name" value="DUF5126"/>
</dbReference>
<dbReference type="PROSITE" id="PS51257">
    <property type="entry name" value="PROKAR_LIPOPROTEIN"/>
    <property type="match status" value="1"/>
</dbReference>
<dbReference type="AlphaFoldDB" id="A0A4V1KHJ4"/>
<name>A0A4V1KHJ4_9SPHI</name>
<dbReference type="EMBL" id="RXOC01000018">
    <property type="protein sequence ID" value="RXF67402.1"/>
    <property type="molecule type" value="Genomic_DNA"/>
</dbReference>
<dbReference type="RefSeq" id="WP_128771205.1">
    <property type="nucleotide sequence ID" value="NZ_RXOC01000018.1"/>
</dbReference>
<reference evidence="5 6" key="1">
    <citation type="submission" date="2018-12" db="EMBL/GenBank/DDBJ databases">
        <title>The Draft Genome Sequence of the Soil Bacterium Pedobacter tournemirensis R1.</title>
        <authorList>
            <person name="He J."/>
        </authorList>
    </citation>
    <scope>NUCLEOTIDE SEQUENCE [LARGE SCALE GENOMIC DNA]</scope>
    <source>
        <strain evidence="5 6">R1</strain>
    </source>
</reference>
<dbReference type="Pfam" id="PF16323">
    <property type="entry name" value="DUF4959"/>
    <property type="match status" value="1"/>
</dbReference>
<evidence type="ECO:0000259" key="4">
    <source>
        <dbReference type="Pfam" id="PF17166"/>
    </source>
</evidence>
<accession>A0A4V1KHJ4</accession>
<proteinExistence type="predicted"/>
<evidence type="ECO:0000256" key="1">
    <source>
        <dbReference type="SAM" id="SignalP"/>
    </source>
</evidence>
<keyword evidence="1" id="KW-0732">Signal</keyword>
<feature type="domain" description="DUF5000" evidence="3">
    <location>
        <begin position="259"/>
        <end position="403"/>
    </location>
</feature>
<dbReference type="Gene3D" id="2.60.120.260">
    <property type="entry name" value="Galactose-binding domain-like"/>
    <property type="match status" value="1"/>
</dbReference>
<gene>
    <name evidence="5" type="ORF">EKH83_19840</name>
</gene>
<evidence type="ECO:0000313" key="5">
    <source>
        <dbReference type="EMBL" id="RXF67402.1"/>
    </source>
</evidence>
<dbReference type="InterPro" id="IPR032527">
    <property type="entry name" value="DUF4959"/>
</dbReference>
<protein>
    <submittedName>
        <fullName evidence="5">DUF4959 domain-containing protein</fullName>
    </submittedName>
</protein>
<dbReference type="Pfam" id="PF17166">
    <property type="entry name" value="DUF5126"/>
    <property type="match status" value="1"/>
</dbReference>
<evidence type="ECO:0000259" key="3">
    <source>
        <dbReference type="Pfam" id="PF16391"/>
    </source>
</evidence>
<feature type="domain" description="DUF5126" evidence="4">
    <location>
        <begin position="126"/>
        <end position="231"/>
    </location>
</feature>
<dbReference type="Pfam" id="PF16391">
    <property type="entry name" value="DUF5000"/>
    <property type="match status" value="1"/>
</dbReference>
<feature type="chain" id="PRO_5020919963" evidence="1">
    <location>
        <begin position="24"/>
        <end position="407"/>
    </location>
</feature>